<keyword evidence="2" id="KW-1185">Reference proteome</keyword>
<proteinExistence type="predicted"/>
<name>A0A239AUH5_9FLAO</name>
<accession>A0A239AUH5</accession>
<reference evidence="1 2" key="1">
    <citation type="submission" date="2017-06" db="EMBL/GenBank/DDBJ databases">
        <authorList>
            <person name="Kim H.J."/>
            <person name="Triplett B.A."/>
        </authorList>
    </citation>
    <scope>NUCLEOTIDE SEQUENCE [LARGE SCALE GENOMIC DNA]</scope>
    <source>
        <strain evidence="1 2">DSM 25597</strain>
    </source>
</reference>
<evidence type="ECO:0008006" key="3">
    <source>
        <dbReference type="Google" id="ProtNLM"/>
    </source>
</evidence>
<gene>
    <name evidence="1" type="ORF">SAMN06265376_105148</name>
</gene>
<dbReference type="EMBL" id="FZNY01000005">
    <property type="protein sequence ID" value="SNR99355.1"/>
    <property type="molecule type" value="Genomic_DNA"/>
</dbReference>
<sequence length="69" mass="7193">MLKNILKLKGIKKLNTSEQRDVSGGFRANCPTYPASECIACGGGPLANGCCKGSYETHQCLIFGGGIGD</sequence>
<dbReference type="Proteomes" id="UP000198379">
    <property type="component" value="Unassembled WGS sequence"/>
</dbReference>
<dbReference type="AlphaFoldDB" id="A0A239AUH5"/>
<evidence type="ECO:0000313" key="2">
    <source>
        <dbReference type="Proteomes" id="UP000198379"/>
    </source>
</evidence>
<dbReference type="RefSeq" id="WP_089372405.1">
    <property type="nucleotide sequence ID" value="NZ_BMEP01000006.1"/>
</dbReference>
<evidence type="ECO:0000313" key="1">
    <source>
        <dbReference type="EMBL" id="SNR99355.1"/>
    </source>
</evidence>
<organism evidence="1 2">
    <name type="scientific">Dokdonia pacifica</name>
    <dbReference type="NCBI Taxonomy" id="1627892"/>
    <lineage>
        <taxon>Bacteria</taxon>
        <taxon>Pseudomonadati</taxon>
        <taxon>Bacteroidota</taxon>
        <taxon>Flavobacteriia</taxon>
        <taxon>Flavobacteriales</taxon>
        <taxon>Flavobacteriaceae</taxon>
        <taxon>Dokdonia</taxon>
    </lineage>
</organism>
<protein>
    <recommendedName>
        <fullName evidence="3">Bacteriocin-type signal sequence-containing protein</fullName>
    </recommendedName>
</protein>